<dbReference type="RefSeq" id="XP_044651506.1">
    <property type="nucleotide sequence ID" value="XM_044795571.1"/>
</dbReference>
<protein>
    <submittedName>
        <fullName evidence="2">Uncharacterized protein</fullName>
    </submittedName>
</protein>
<keyword evidence="3" id="KW-1185">Reference proteome</keyword>
<comment type="caution">
    <text evidence="2">The sequence shown here is derived from an EMBL/GenBank/DDBJ whole genome shotgun (WGS) entry which is preliminary data.</text>
</comment>
<feature type="compositionally biased region" description="Polar residues" evidence="1">
    <location>
        <begin position="1"/>
        <end position="22"/>
    </location>
</feature>
<dbReference type="GeneID" id="68286057"/>
<dbReference type="OrthoDB" id="10434732at2759"/>
<proteinExistence type="predicted"/>
<sequence>MPPRTTGNSSNMGDNIVLPSTSRWRKLSRRGSRPPWRTASNKGEKWEPELEGATIRDQILTNASFLYQLLGGLDSDGHSFELVTCGVGAKVAGCVVYMKGDRRHVLLRGPESRGEPKALQELLAMTSKLMHDKWTEFCRPADNWRQVNGRGNSYYCTSKR</sequence>
<name>A0A9P3FBN6_9PEZI</name>
<dbReference type="EMBL" id="BOLY01000001">
    <property type="protein sequence ID" value="GIZ37019.1"/>
    <property type="molecule type" value="Genomic_DNA"/>
</dbReference>
<organism evidence="2 3">
    <name type="scientific">Cercospora kikuchii</name>
    <dbReference type="NCBI Taxonomy" id="84275"/>
    <lineage>
        <taxon>Eukaryota</taxon>
        <taxon>Fungi</taxon>
        <taxon>Dikarya</taxon>
        <taxon>Ascomycota</taxon>
        <taxon>Pezizomycotina</taxon>
        <taxon>Dothideomycetes</taxon>
        <taxon>Dothideomycetidae</taxon>
        <taxon>Mycosphaerellales</taxon>
        <taxon>Mycosphaerellaceae</taxon>
        <taxon>Cercospora</taxon>
    </lineage>
</organism>
<evidence type="ECO:0000256" key="1">
    <source>
        <dbReference type="SAM" id="MobiDB-lite"/>
    </source>
</evidence>
<accession>A0A9P3FBN6</accession>
<evidence type="ECO:0000313" key="2">
    <source>
        <dbReference type="EMBL" id="GIZ37019.1"/>
    </source>
</evidence>
<feature type="compositionally biased region" description="Basic residues" evidence="1">
    <location>
        <begin position="23"/>
        <end position="32"/>
    </location>
</feature>
<reference evidence="2 3" key="1">
    <citation type="submission" date="2021-01" db="EMBL/GenBank/DDBJ databases">
        <title>Cercospora kikuchii MAFF 305040 whole genome shotgun sequence.</title>
        <authorList>
            <person name="Kashiwa T."/>
            <person name="Suzuki T."/>
        </authorList>
    </citation>
    <scope>NUCLEOTIDE SEQUENCE [LARGE SCALE GENOMIC DNA]</scope>
    <source>
        <strain evidence="2 3">MAFF 305040</strain>
    </source>
</reference>
<dbReference type="AlphaFoldDB" id="A0A9P3FBN6"/>
<dbReference type="Proteomes" id="UP000825890">
    <property type="component" value="Unassembled WGS sequence"/>
</dbReference>
<evidence type="ECO:0000313" key="3">
    <source>
        <dbReference type="Proteomes" id="UP000825890"/>
    </source>
</evidence>
<feature type="region of interest" description="Disordered" evidence="1">
    <location>
        <begin position="1"/>
        <end position="45"/>
    </location>
</feature>
<gene>
    <name evidence="2" type="ORF">CKM354_000048200</name>
</gene>